<evidence type="ECO:0000313" key="4">
    <source>
        <dbReference type="Proteomes" id="UP000309400"/>
    </source>
</evidence>
<dbReference type="Proteomes" id="UP000309400">
    <property type="component" value="Unassembled WGS sequence"/>
</dbReference>
<evidence type="ECO:0000313" key="3">
    <source>
        <dbReference type="Proteomes" id="UP000219922"/>
    </source>
</evidence>
<dbReference type="RefSeq" id="WP_000116908.1">
    <property type="nucleotide sequence ID" value="NZ_BIYE01000030.1"/>
</dbReference>
<comment type="caution">
    <text evidence="1">The sequence shown here is derived from an EMBL/GenBank/DDBJ whole genome shotgun (WGS) entry which is preliminary data.</text>
</comment>
<evidence type="ECO:0000313" key="1">
    <source>
        <dbReference type="EMBL" id="PDZ97091.1"/>
    </source>
</evidence>
<accession>A0A1T2PT46</accession>
<sequence length="281" mass="30664">MSVSTFIPTIWEARLMANFHKRSIADLITTTPTKIEGNKIIFNRVGAVNVKDYNGTIEWDDTNPSKVEINMDQQKYFAFKVDDVDAVQAAGDLIDPHTQEAGAVLQETVDTFVLGLYKGAHKTHTIGSDSSPIELSPKNAYDYIVDLNTILNIKKVPKTERFTIINSQVLGLLSKDDRFTKQPVVLENGIVEGQIINGSQIVVSEEIHGTGGKYKILGLHKSAIGYGTQLTETEAQRLQNSFADGIRGLMVYGGDILRQESIAVLTATVTSITPEKPGGGA</sequence>
<organism evidence="1 3">
    <name type="scientific">Bacillus cereus</name>
    <dbReference type="NCBI Taxonomy" id="1396"/>
    <lineage>
        <taxon>Bacteria</taxon>
        <taxon>Bacillati</taxon>
        <taxon>Bacillota</taxon>
        <taxon>Bacilli</taxon>
        <taxon>Bacillales</taxon>
        <taxon>Bacillaceae</taxon>
        <taxon>Bacillus</taxon>
        <taxon>Bacillus cereus group</taxon>
    </lineage>
</organism>
<dbReference type="EMBL" id="VDDR01000020">
    <property type="protein sequence ID" value="TNB92619.1"/>
    <property type="molecule type" value="Genomic_DNA"/>
</dbReference>
<dbReference type="AlphaFoldDB" id="A0A1T2PT46"/>
<reference evidence="1 3" key="1">
    <citation type="submission" date="2017-09" db="EMBL/GenBank/DDBJ databases">
        <title>Large-scale bioinformatics analysis of Bacillus genomes uncovers conserved roles of natural products in bacterial physiology.</title>
        <authorList>
            <consortium name="Agbiome Team Llc"/>
            <person name="Bleich R.M."/>
            <person name="Grubbs K.J."/>
            <person name="Santa Maria K.C."/>
            <person name="Allen S.E."/>
            <person name="Farag S."/>
            <person name="Shank E.A."/>
            <person name="Bowers A."/>
        </authorList>
    </citation>
    <scope>NUCLEOTIDE SEQUENCE [LARGE SCALE GENOMIC DNA]</scope>
    <source>
        <strain evidence="1 3">AFS092789</strain>
    </source>
</reference>
<evidence type="ECO:0008006" key="5">
    <source>
        <dbReference type="Google" id="ProtNLM"/>
    </source>
</evidence>
<reference evidence="2 4" key="2">
    <citation type="submission" date="2019-06" db="EMBL/GenBank/DDBJ databases">
        <title>Biocontrol Bacillus strains from Vietnam.</title>
        <authorList>
            <person name="Borriss R."/>
            <person name="Lasch P."/>
            <person name="Thanh Tam L.T."/>
        </authorList>
    </citation>
    <scope>NUCLEOTIDE SEQUENCE [LARGE SCALE GENOMIC DNA]</scope>
    <source>
        <strain evidence="2 4">A8</strain>
    </source>
</reference>
<evidence type="ECO:0000313" key="2">
    <source>
        <dbReference type="EMBL" id="TNB92619.1"/>
    </source>
</evidence>
<dbReference type="EMBL" id="NVMX01000029">
    <property type="protein sequence ID" value="PDZ97091.1"/>
    <property type="molecule type" value="Genomic_DNA"/>
</dbReference>
<dbReference type="Proteomes" id="UP000219922">
    <property type="component" value="Unassembled WGS sequence"/>
</dbReference>
<proteinExistence type="predicted"/>
<protein>
    <recommendedName>
        <fullName evidence="5">P22 coat protein-protein 5 domain protein</fullName>
    </recommendedName>
</protein>
<gene>
    <name evidence="1" type="ORF">CON36_19405</name>
    <name evidence="2" type="ORF">FHG65_26745</name>
</gene>
<name>A0A1T2PT46_BACCE</name>